<name>A0A381EK76_CAMUP</name>
<dbReference type="RefSeq" id="WP_004275925.1">
    <property type="nucleotide sequence ID" value="NZ_JANKIR010000018.1"/>
</dbReference>
<sequence length="327" mass="38513">MKIRLFILASLIYIAFIMSFMFYLDLGYYKLVLGTFTLNLPIMLWLILPLVFYFILALTHMSFYAFLRYLKFKHFFKDAAKFEDFAKDLLLEKESKISFYTKEFKRVSELCKSLKNGTKNADFHAINNLLDLLEALKKGEIQNLNKFKLDKNNPLILQNEKNRLKNDLDYAYSKLKNLSEINTEFEKLAFEVVLQKGTYEKIKNLKINKTNEQILSLIKRFKDGNLELSLAEFEVLIEMANLNEAEYLSAAKMCVKCFNPDAIINIFLKIKNTKSEALRAYLYLLAEFSMFEELENQIRNKEELSDFKAVLALREKNIKFDLNRLII</sequence>
<dbReference type="EMBL" id="UFUZ01000001">
    <property type="protein sequence ID" value="SUX27312.1"/>
    <property type="molecule type" value="Genomic_DNA"/>
</dbReference>
<accession>A0A381EK76</accession>
<feature type="transmembrane region" description="Helical" evidence="1">
    <location>
        <begin position="5"/>
        <end position="24"/>
    </location>
</feature>
<dbReference type="AlphaFoldDB" id="A0A381EK76"/>
<keyword evidence="1" id="KW-0812">Transmembrane</keyword>
<proteinExistence type="predicted"/>
<gene>
    <name evidence="2" type="ORF">NCTC12264_01556</name>
</gene>
<keyword evidence="1" id="KW-0472">Membrane</keyword>
<reference evidence="2 3" key="1">
    <citation type="submission" date="2018-06" db="EMBL/GenBank/DDBJ databases">
        <authorList>
            <consortium name="Pathogen Informatics"/>
            <person name="Doyle S."/>
        </authorList>
    </citation>
    <scope>NUCLEOTIDE SEQUENCE [LARGE SCALE GENOMIC DNA]</scope>
    <source>
        <strain evidence="2 3">NCTC12264</strain>
    </source>
</reference>
<keyword evidence="1" id="KW-1133">Transmembrane helix</keyword>
<evidence type="ECO:0000313" key="2">
    <source>
        <dbReference type="EMBL" id="SUX27312.1"/>
    </source>
</evidence>
<organism evidence="2 3">
    <name type="scientific">Campylobacter upsaliensis</name>
    <dbReference type="NCBI Taxonomy" id="28080"/>
    <lineage>
        <taxon>Bacteria</taxon>
        <taxon>Pseudomonadati</taxon>
        <taxon>Campylobacterota</taxon>
        <taxon>Epsilonproteobacteria</taxon>
        <taxon>Campylobacterales</taxon>
        <taxon>Campylobacteraceae</taxon>
        <taxon>Campylobacter</taxon>
    </lineage>
</organism>
<dbReference type="Proteomes" id="UP000254161">
    <property type="component" value="Unassembled WGS sequence"/>
</dbReference>
<protein>
    <submittedName>
        <fullName evidence="2">Membrane protein</fullName>
    </submittedName>
</protein>
<evidence type="ECO:0000313" key="3">
    <source>
        <dbReference type="Proteomes" id="UP000254161"/>
    </source>
</evidence>
<feature type="transmembrane region" description="Helical" evidence="1">
    <location>
        <begin position="44"/>
        <end position="67"/>
    </location>
</feature>
<evidence type="ECO:0000256" key="1">
    <source>
        <dbReference type="SAM" id="Phobius"/>
    </source>
</evidence>